<dbReference type="GO" id="GO:0008270">
    <property type="term" value="F:zinc ion binding"/>
    <property type="evidence" value="ECO:0007669"/>
    <property type="project" value="UniProtKB-KW"/>
</dbReference>
<dbReference type="SUPFAM" id="SSF55550">
    <property type="entry name" value="SH2 domain"/>
    <property type="match status" value="1"/>
</dbReference>
<dbReference type="GO" id="GO:0004713">
    <property type="term" value="F:protein tyrosine kinase activity"/>
    <property type="evidence" value="ECO:0000318"/>
    <property type="project" value="GO_Central"/>
</dbReference>
<dbReference type="STRING" id="81824.A9V271"/>
<dbReference type="EMBL" id="CH991555">
    <property type="protein sequence ID" value="EDQ88204.1"/>
    <property type="molecule type" value="Genomic_DNA"/>
</dbReference>
<keyword evidence="4 9" id="KW-0863">Zinc-finger</keyword>
<dbReference type="InterPro" id="IPR001245">
    <property type="entry name" value="Ser-Thr/Tyr_kinase_cat_dom"/>
</dbReference>
<organism evidence="16 17">
    <name type="scientific">Monosiga brevicollis</name>
    <name type="common">Choanoflagellate</name>
    <dbReference type="NCBI Taxonomy" id="81824"/>
    <lineage>
        <taxon>Eukaryota</taxon>
        <taxon>Choanoflagellata</taxon>
        <taxon>Craspedida</taxon>
        <taxon>Salpingoecidae</taxon>
        <taxon>Monosiga</taxon>
    </lineage>
</organism>
<dbReference type="eggNOG" id="KOG1841">
    <property type="taxonomic scope" value="Eukaryota"/>
</dbReference>
<evidence type="ECO:0000256" key="2">
    <source>
        <dbReference type="ARBA" id="ARBA00022723"/>
    </source>
</evidence>
<dbReference type="GO" id="GO:0005524">
    <property type="term" value="F:ATP binding"/>
    <property type="evidence" value="ECO:0007669"/>
    <property type="project" value="UniProtKB-UniRule"/>
</dbReference>
<feature type="compositionally biased region" description="Low complexity" evidence="12">
    <location>
        <begin position="41"/>
        <end position="52"/>
    </location>
</feature>
<evidence type="ECO:0000256" key="1">
    <source>
        <dbReference type="ARBA" id="ARBA00022679"/>
    </source>
</evidence>
<dbReference type="PROSITE" id="PS50001">
    <property type="entry name" value="SH2"/>
    <property type="match status" value="1"/>
</dbReference>
<keyword evidence="2" id="KW-0479">Metal-binding</keyword>
<feature type="region of interest" description="Disordered" evidence="12">
    <location>
        <begin position="1"/>
        <end position="56"/>
    </location>
</feature>
<dbReference type="InterPro" id="IPR000980">
    <property type="entry name" value="SH2"/>
</dbReference>
<dbReference type="Gene3D" id="1.10.510.10">
    <property type="entry name" value="Transferase(Phosphotransferase) domain 1"/>
    <property type="match status" value="1"/>
</dbReference>
<evidence type="ECO:0000256" key="4">
    <source>
        <dbReference type="ARBA" id="ARBA00022771"/>
    </source>
</evidence>
<dbReference type="GeneID" id="5892052"/>
<keyword evidence="10" id="KW-0727">SH2 domain</keyword>
<keyword evidence="6" id="KW-0862">Zinc</keyword>
<dbReference type="RefSeq" id="XP_001746797.1">
    <property type="nucleotide sequence ID" value="XM_001746745.1"/>
</dbReference>
<feature type="domain" description="Protein kinase" evidence="14">
    <location>
        <begin position="442"/>
        <end position="696"/>
    </location>
</feature>
<gene>
    <name evidence="16" type="ORF">MONBRDRAFT_32869</name>
</gene>
<dbReference type="InterPro" id="IPR017455">
    <property type="entry name" value="Znf_FYVE-rel"/>
</dbReference>
<feature type="domain" description="SH2" evidence="13">
    <location>
        <begin position="177"/>
        <end position="275"/>
    </location>
</feature>
<dbReference type="Proteomes" id="UP000001357">
    <property type="component" value="Unassembled WGS sequence"/>
</dbReference>
<dbReference type="Gene3D" id="3.30.505.10">
    <property type="entry name" value="SH2 domain"/>
    <property type="match status" value="1"/>
</dbReference>
<feature type="region of interest" description="Disordered" evidence="12">
    <location>
        <begin position="378"/>
        <end position="410"/>
    </location>
</feature>
<name>A9V271_MONBE</name>
<evidence type="ECO:0000256" key="6">
    <source>
        <dbReference type="ARBA" id="ARBA00022833"/>
    </source>
</evidence>
<dbReference type="PROSITE" id="PS50178">
    <property type="entry name" value="ZF_FYVE"/>
    <property type="match status" value="1"/>
</dbReference>
<evidence type="ECO:0000256" key="7">
    <source>
        <dbReference type="ARBA" id="ARBA00022840"/>
    </source>
</evidence>
<feature type="domain" description="FYVE-type" evidence="15">
    <location>
        <begin position="111"/>
        <end position="166"/>
    </location>
</feature>
<accession>A9V271</accession>
<dbReference type="Pfam" id="PF01363">
    <property type="entry name" value="FYVE"/>
    <property type="match status" value="1"/>
</dbReference>
<evidence type="ECO:0000256" key="10">
    <source>
        <dbReference type="PROSITE-ProRule" id="PRU00191"/>
    </source>
</evidence>
<evidence type="ECO:0000259" key="15">
    <source>
        <dbReference type="PROSITE" id="PS50178"/>
    </source>
</evidence>
<feature type="binding site" evidence="11">
    <location>
        <position position="469"/>
    </location>
    <ligand>
        <name>ATP</name>
        <dbReference type="ChEBI" id="CHEBI:30616"/>
    </ligand>
</feature>
<evidence type="ECO:0008006" key="18">
    <source>
        <dbReference type="Google" id="ProtNLM"/>
    </source>
</evidence>
<dbReference type="SMART" id="SM00064">
    <property type="entry name" value="FYVE"/>
    <property type="match status" value="1"/>
</dbReference>
<reference evidence="16 17" key="1">
    <citation type="journal article" date="2008" name="Nature">
        <title>The genome of the choanoflagellate Monosiga brevicollis and the origin of metazoans.</title>
        <authorList>
            <consortium name="JGI Sequencing"/>
            <person name="King N."/>
            <person name="Westbrook M.J."/>
            <person name="Young S.L."/>
            <person name="Kuo A."/>
            <person name="Abedin M."/>
            <person name="Chapman J."/>
            <person name="Fairclough S."/>
            <person name="Hellsten U."/>
            <person name="Isogai Y."/>
            <person name="Letunic I."/>
            <person name="Marr M."/>
            <person name="Pincus D."/>
            <person name="Putnam N."/>
            <person name="Rokas A."/>
            <person name="Wright K.J."/>
            <person name="Zuzow R."/>
            <person name="Dirks W."/>
            <person name="Good M."/>
            <person name="Goodstein D."/>
            <person name="Lemons D."/>
            <person name="Li W."/>
            <person name="Lyons J.B."/>
            <person name="Morris A."/>
            <person name="Nichols S."/>
            <person name="Richter D.J."/>
            <person name="Salamov A."/>
            <person name="Bork P."/>
            <person name="Lim W.A."/>
            <person name="Manning G."/>
            <person name="Miller W.T."/>
            <person name="McGinnis W."/>
            <person name="Shapiro H."/>
            <person name="Tjian R."/>
            <person name="Grigoriev I.V."/>
            <person name="Rokhsar D."/>
        </authorList>
    </citation>
    <scope>NUCLEOTIDE SEQUENCE [LARGE SCALE GENOMIC DNA]</scope>
    <source>
        <strain evidence="17">MX1 / ATCC 50154</strain>
    </source>
</reference>
<dbReference type="PANTHER" id="PTHR24418">
    <property type="entry name" value="TYROSINE-PROTEIN KINASE"/>
    <property type="match status" value="1"/>
</dbReference>
<evidence type="ECO:0000256" key="5">
    <source>
        <dbReference type="ARBA" id="ARBA00022777"/>
    </source>
</evidence>
<dbReference type="Gene3D" id="3.30.40.10">
    <property type="entry name" value="Zinc/RING finger domain, C3HC4 (zinc finger)"/>
    <property type="match status" value="1"/>
</dbReference>
<protein>
    <recommendedName>
        <fullName evidence="18">Non-specific protein-tyrosine kinase</fullName>
    </recommendedName>
</protein>
<dbReference type="PRINTS" id="PR00109">
    <property type="entry name" value="TYRKINASE"/>
</dbReference>
<dbReference type="eggNOG" id="KOG0197">
    <property type="taxonomic scope" value="Eukaryota"/>
</dbReference>
<evidence type="ECO:0000256" key="11">
    <source>
        <dbReference type="PROSITE-ProRule" id="PRU10141"/>
    </source>
</evidence>
<dbReference type="InterPro" id="IPR000306">
    <property type="entry name" value="Znf_FYVE"/>
</dbReference>
<proteinExistence type="predicted"/>
<keyword evidence="8" id="KW-0829">Tyrosine-protein kinase</keyword>
<dbReference type="AlphaFoldDB" id="A9V271"/>
<keyword evidence="5" id="KW-0418">Kinase</keyword>
<evidence type="ECO:0000259" key="13">
    <source>
        <dbReference type="PROSITE" id="PS50001"/>
    </source>
</evidence>
<dbReference type="PROSITE" id="PS50011">
    <property type="entry name" value="PROTEIN_KINASE_DOM"/>
    <property type="match status" value="1"/>
</dbReference>
<keyword evidence="1" id="KW-0808">Transferase</keyword>
<sequence length="696" mass="75656">MEATTAVASAFDQDDAPPPYACDGPDLEKPGAASMRQPGFTATPAPGLAPTLAPVPTPAPAPAHAMYPAFNSAQGFPAIPQNMTMAPQMNPIAANGQLVMLELPRQQWEPDEARQGCNLCEMRFTFFKRRHHCRLCGILACEACSGRRHPLYASTRICKRCYSTVIAKAAGLHGMDWYHGPVSRSLAVVRLTHELAANGDFLVRESSSVDGFVCISIRVAPDSIQHILIRGSAGQWMTQRGGTAYPTIQKLIERMMESQMIKRPAAVLDSHGRPVAIIDSCPSCDFALPDRLARNAADDHPFCPNCGTRLRSTQAHLETYALYDHDDAGGVTASAPQEGMYSELDDNRVITNVPEPVSVPIHEPAGSAVEAVGATEAPAFSPTPVTNPLPQPAQAPATQPQSVPGGYSLPPVANLQQVHPNWQQDERLRLLSPLILNRAELSFRFGSLGKGASGNVKPATFRQEAVVIKQAHEGWEDAILHEAICLSGLHHPRVVKMIGLLLDHPRPALVMAEAQQGSLSRYLEKTSVKKVTPQVRLKFVTQICEALEFLASRTIAHGDLATRNVLLNSNTDCILGDFDLASWQGSVRKDYAERIAVRWIAPELLFKTALPTPCSDMWSYGVTCWEIYSHGSKPYGKMSLNDVRAALHAGTARLAPPQHIEEGAWHTLFAPCFLPPASRVTATAMRHILSTVTLPK</sequence>
<dbReference type="SMART" id="SM00252">
    <property type="entry name" value="SH2"/>
    <property type="match status" value="1"/>
</dbReference>
<dbReference type="InterPro" id="IPR011011">
    <property type="entry name" value="Znf_FYVE_PHD"/>
</dbReference>
<dbReference type="PROSITE" id="PS00107">
    <property type="entry name" value="PROTEIN_KINASE_ATP"/>
    <property type="match status" value="1"/>
</dbReference>
<keyword evidence="7 11" id="KW-0067">ATP-binding</keyword>
<dbReference type="Pfam" id="PF00017">
    <property type="entry name" value="SH2"/>
    <property type="match status" value="1"/>
</dbReference>
<evidence type="ECO:0000313" key="17">
    <source>
        <dbReference type="Proteomes" id="UP000001357"/>
    </source>
</evidence>
<evidence type="ECO:0000259" key="14">
    <source>
        <dbReference type="PROSITE" id="PS50011"/>
    </source>
</evidence>
<dbReference type="KEGG" id="mbr:MONBRDRAFT_32869"/>
<dbReference type="InterPro" id="IPR000719">
    <property type="entry name" value="Prot_kinase_dom"/>
</dbReference>
<dbReference type="InterPro" id="IPR050198">
    <property type="entry name" value="Non-receptor_tyrosine_kinases"/>
</dbReference>
<evidence type="ECO:0000256" key="9">
    <source>
        <dbReference type="PROSITE-ProRule" id="PRU00091"/>
    </source>
</evidence>
<evidence type="ECO:0000256" key="8">
    <source>
        <dbReference type="ARBA" id="ARBA00023137"/>
    </source>
</evidence>
<dbReference type="InParanoid" id="A9V271"/>
<keyword evidence="3 11" id="KW-0547">Nucleotide-binding</keyword>
<dbReference type="InterPro" id="IPR017441">
    <property type="entry name" value="Protein_kinase_ATP_BS"/>
</dbReference>
<dbReference type="InterPro" id="IPR013083">
    <property type="entry name" value="Znf_RING/FYVE/PHD"/>
</dbReference>
<dbReference type="Pfam" id="PF07714">
    <property type="entry name" value="PK_Tyr_Ser-Thr"/>
    <property type="match status" value="1"/>
</dbReference>
<keyword evidence="17" id="KW-1185">Reference proteome</keyword>
<dbReference type="InterPro" id="IPR011009">
    <property type="entry name" value="Kinase-like_dom_sf"/>
</dbReference>
<dbReference type="GO" id="GO:0005886">
    <property type="term" value="C:plasma membrane"/>
    <property type="evidence" value="ECO:0000318"/>
    <property type="project" value="GO_Central"/>
</dbReference>
<dbReference type="InterPro" id="IPR036860">
    <property type="entry name" value="SH2_dom_sf"/>
</dbReference>
<dbReference type="CDD" id="cd00173">
    <property type="entry name" value="SH2"/>
    <property type="match status" value="1"/>
</dbReference>
<evidence type="ECO:0000256" key="12">
    <source>
        <dbReference type="SAM" id="MobiDB-lite"/>
    </source>
</evidence>
<dbReference type="SUPFAM" id="SSF56112">
    <property type="entry name" value="Protein kinase-like (PK-like)"/>
    <property type="match status" value="1"/>
</dbReference>
<evidence type="ECO:0000313" key="16">
    <source>
        <dbReference type="EMBL" id="EDQ88204.1"/>
    </source>
</evidence>
<dbReference type="SUPFAM" id="SSF57903">
    <property type="entry name" value="FYVE/PHD zinc finger"/>
    <property type="match status" value="1"/>
</dbReference>
<evidence type="ECO:0000256" key="3">
    <source>
        <dbReference type="ARBA" id="ARBA00022741"/>
    </source>
</evidence>